<comment type="caution">
    <text evidence="4">The sequence shown here is derived from an EMBL/GenBank/DDBJ whole genome shotgun (WGS) entry which is preliminary data.</text>
</comment>
<evidence type="ECO:0000259" key="3">
    <source>
        <dbReference type="PROSITE" id="PS50018"/>
    </source>
</evidence>
<dbReference type="SUPFAM" id="SSF48350">
    <property type="entry name" value="GTPase activation domain, GAP"/>
    <property type="match status" value="1"/>
</dbReference>
<dbReference type="SMART" id="SM00323">
    <property type="entry name" value="RasGAP"/>
    <property type="match status" value="1"/>
</dbReference>
<reference evidence="4" key="1">
    <citation type="submission" date="2022-08" db="EMBL/GenBank/DDBJ databases">
        <title>Novel sulphate-reducing endosymbionts in the free-living metamonad Anaeramoeba.</title>
        <authorList>
            <person name="Jerlstrom-Hultqvist J."/>
            <person name="Cepicka I."/>
            <person name="Gallot-Lavallee L."/>
            <person name="Salas-Leiva D."/>
            <person name="Curtis B.A."/>
            <person name="Zahonova K."/>
            <person name="Pipaliya S."/>
            <person name="Dacks J."/>
            <person name="Roger A.J."/>
        </authorList>
    </citation>
    <scope>NUCLEOTIDE SEQUENCE</scope>
    <source>
        <strain evidence="4">Busselton2</strain>
    </source>
</reference>
<dbReference type="InterPro" id="IPR001936">
    <property type="entry name" value="RasGAP_dom"/>
</dbReference>
<dbReference type="InterPro" id="IPR039360">
    <property type="entry name" value="Ras_GTPase"/>
</dbReference>
<evidence type="ECO:0000313" key="4">
    <source>
        <dbReference type="EMBL" id="KAJ3438345.1"/>
    </source>
</evidence>
<keyword evidence="1" id="KW-0343">GTPase activation</keyword>
<dbReference type="InterPro" id="IPR008936">
    <property type="entry name" value="Rho_GTPase_activation_prot"/>
</dbReference>
<feature type="compositionally biased region" description="Basic and acidic residues" evidence="2">
    <location>
        <begin position="77"/>
        <end position="139"/>
    </location>
</feature>
<evidence type="ECO:0000313" key="5">
    <source>
        <dbReference type="Proteomes" id="UP001146793"/>
    </source>
</evidence>
<dbReference type="GO" id="GO:0005096">
    <property type="term" value="F:GTPase activator activity"/>
    <property type="evidence" value="ECO:0007669"/>
    <property type="project" value="UniProtKB-KW"/>
</dbReference>
<feature type="compositionally biased region" description="Basic residues" evidence="2">
    <location>
        <begin position="266"/>
        <end position="290"/>
    </location>
</feature>
<proteinExistence type="predicted"/>
<feature type="compositionally biased region" description="Basic and acidic residues" evidence="2">
    <location>
        <begin position="605"/>
        <end position="620"/>
    </location>
</feature>
<feature type="region of interest" description="Disordered" evidence="2">
    <location>
        <begin position="50"/>
        <end position="181"/>
    </location>
</feature>
<gene>
    <name evidence="4" type="ORF">M0812_17528</name>
</gene>
<evidence type="ECO:0000256" key="2">
    <source>
        <dbReference type="SAM" id="MobiDB-lite"/>
    </source>
</evidence>
<dbReference type="EMBL" id="JANTQA010000033">
    <property type="protein sequence ID" value="KAJ3438345.1"/>
    <property type="molecule type" value="Genomic_DNA"/>
</dbReference>
<feature type="compositionally biased region" description="Basic and acidic residues" evidence="2">
    <location>
        <begin position="253"/>
        <end position="265"/>
    </location>
</feature>
<feature type="compositionally biased region" description="Basic and acidic residues" evidence="2">
    <location>
        <begin position="152"/>
        <end position="161"/>
    </location>
</feature>
<name>A0AAV7ZCS0_9EUKA</name>
<feature type="domain" description="Ras-GAP" evidence="3">
    <location>
        <begin position="328"/>
        <end position="519"/>
    </location>
</feature>
<protein>
    <submittedName>
        <fullName evidence="4">Ras gtpase-activating protein</fullName>
    </submittedName>
</protein>
<dbReference type="PANTHER" id="PTHR10194:SF60">
    <property type="entry name" value="RAS GTPASE-ACTIVATING PROTEIN RASKOL"/>
    <property type="match status" value="1"/>
</dbReference>
<dbReference type="AlphaFoldDB" id="A0AAV7ZCS0"/>
<organism evidence="4 5">
    <name type="scientific">Anaeramoeba flamelloides</name>
    <dbReference type="NCBI Taxonomy" id="1746091"/>
    <lineage>
        <taxon>Eukaryota</taxon>
        <taxon>Metamonada</taxon>
        <taxon>Anaeramoebidae</taxon>
        <taxon>Anaeramoeba</taxon>
    </lineage>
</organism>
<feature type="compositionally biased region" description="Polar residues" evidence="2">
    <location>
        <begin position="140"/>
        <end position="151"/>
    </location>
</feature>
<feature type="compositionally biased region" description="Basic and acidic residues" evidence="2">
    <location>
        <begin position="234"/>
        <end position="246"/>
    </location>
</feature>
<sequence length="627" mass="74568">MTKSAKQLAIESLKLRLHGEYQTEQKVVKRTQIKIEQSNKIQNLILAFQKDQKDEKKFTSRKKTTNKFNWELNKPQSARENKTMKFPDFEPKYKKTIKKENEKKNEIEKEKKKKEKEKPKEKKQNQNKSETIKHLEKTRSSPSRQKVSSKLTKQEILEKRKTLGGFSRKNRNNKSVDLSKKFKLSPLQQRFKNNIITKNKRTASVDLTAMNRRKYKSLKLDMNTTNNKIKKKLSKEERKKQREKRKEEKKKKKLEEKEMKKNKKEEKKRRQLEKKILKQKNKSKKKKKIKSKDVTKIDLTNQELIQMIMSPDYSLIKYIISILKKLKEYDRIIVLLLNIFNIQQKTMEFLEFSIAHEIELTKKSENLFRSNTFTTKLLTVFTLLYAKKYIVDTLHFPINNIMLDNRNLEIDPNKIQENEDHKNNCEKMKNKTKLFLDTILQSKTDEYIEFKHICYLLRSVVKKSFPEMELMAVGSFIFLRIFCVFISSPTDIGLATKIPEMKTRKVLIQITKLIQALANDTLFGEASYMNVFNDFLTNNKESMKTFLEEISSTDYSSEIAKSDPIFKKKTLFSFAKELKQIFGLNYDIMNEELMKTKSRMSQQQEKQKSQIPKENEKNEKSNQNLEI</sequence>
<dbReference type="Proteomes" id="UP001146793">
    <property type="component" value="Unassembled WGS sequence"/>
</dbReference>
<feature type="region of interest" description="Disordered" evidence="2">
    <location>
        <begin position="597"/>
        <end position="627"/>
    </location>
</feature>
<dbReference type="PANTHER" id="PTHR10194">
    <property type="entry name" value="RAS GTPASE-ACTIVATING PROTEINS"/>
    <property type="match status" value="1"/>
</dbReference>
<feature type="region of interest" description="Disordered" evidence="2">
    <location>
        <begin position="217"/>
        <end position="292"/>
    </location>
</feature>
<dbReference type="Gene3D" id="1.10.506.10">
    <property type="entry name" value="GTPase Activation - p120gap, domain 1"/>
    <property type="match status" value="2"/>
</dbReference>
<accession>A0AAV7ZCS0</accession>
<dbReference type="Pfam" id="PF00616">
    <property type="entry name" value="RasGAP"/>
    <property type="match status" value="2"/>
</dbReference>
<evidence type="ECO:0000256" key="1">
    <source>
        <dbReference type="ARBA" id="ARBA00022468"/>
    </source>
</evidence>
<dbReference type="PROSITE" id="PS50018">
    <property type="entry name" value="RAS_GTPASE_ACTIV_2"/>
    <property type="match status" value="1"/>
</dbReference>